<sequence>MGVIFTQEGFFEPILPSYNYAILVSKNTYNDPDWRVVVDSLVARHNGKVFIYENSPWEVKDEVAAYYPDYIAYVCQIPEASPTFVQSHAWPFSRALDSDPYGDAAWGIITGCDASDALKLVTGPKQLEIKTCLGETSSSNVNYYPQGIHSSEATYGWYQIKYPDSVKATTYTDGPTDRTEWLVDMLNGDSLIFNDSVDIFITSGHGLPTYFQLHYPSPGLEGYFRSDGIGHLYGDPYSGPDIDILSDNPKIYFALGNCAVGEIHNAGCFVPAWIRNGGAKLITAYTMHEGRYSYQHGATKAYFCKQDHYPWGLAFFLGNIVFRFDLDNNTPGIGSPPDFNG</sequence>
<accession>A0A660SE49</accession>
<proteinExistence type="predicted"/>
<dbReference type="EMBL" id="QNBE01000118">
    <property type="protein sequence ID" value="RKX68933.1"/>
    <property type="molecule type" value="Genomic_DNA"/>
</dbReference>
<feature type="non-terminal residue" evidence="1">
    <location>
        <position position="341"/>
    </location>
</feature>
<protein>
    <recommendedName>
        <fullName evidence="3">Gingipain domain-containing protein</fullName>
    </recommendedName>
</protein>
<dbReference type="AlphaFoldDB" id="A0A660SE49"/>
<evidence type="ECO:0000313" key="2">
    <source>
        <dbReference type="Proteomes" id="UP000268469"/>
    </source>
</evidence>
<reference evidence="1 2" key="1">
    <citation type="submission" date="2018-06" db="EMBL/GenBank/DDBJ databases">
        <title>Extensive metabolic versatility and redundancy in microbially diverse, dynamic hydrothermal sediments.</title>
        <authorList>
            <person name="Dombrowski N."/>
            <person name="Teske A."/>
            <person name="Baker B.J."/>
        </authorList>
    </citation>
    <scope>NUCLEOTIDE SEQUENCE [LARGE SCALE GENOMIC DNA]</scope>
    <source>
        <strain evidence="1">B36_G15</strain>
    </source>
</reference>
<evidence type="ECO:0000313" key="1">
    <source>
        <dbReference type="EMBL" id="RKX68933.1"/>
    </source>
</evidence>
<organism evidence="1 2">
    <name type="scientific">candidate division WOR-3 bacterium</name>
    <dbReference type="NCBI Taxonomy" id="2052148"/>
    <lineage>
        <taxon>Bacteria</taxon>
        <taxon>Bacteria division WOR-3</taxon>
    </lineage>
</organism>
<dbReference type="Proteomes" id="UP000268469">
    <property type="component" value="Unassembled WGS sequence"/>
</dbReference>
<comment type="caution">
    <text evidence="1">The sequence shown here is derived from an EMBL/GenBank/DDBJ whole genome shotgun (WGS) entry which is preliminary data.</text>
</comment>
<evidence type="ECO:0008006" key="3">
    <source>
        <dbReference type="Google" id="ProtNLM"/>
    </source>
</evidence>
<name>A0A660SE49_UNCW3</name>
<gene>
    <name evidence="1" type="ORF">DRP53_09635</name>
</gene>